<name>R7U5G1_CAPTE</name>
<dbReference type="InterPro" id="IPR000653">
    <property type="entry name" value="DegT/StrS_aminotransferase"/>
</dbReference>
<dbReference type="EMBL" id="KB307434">
    <property type="protein sequence ID" value="ELT98926.1"/>
    <property type="molecule type" value="Genomic_DNA"/>
</dbReference>
<dbReference type="HOGENOM" id="CLU_036434_0_0_1"/>
<organism evidence="1">
    <name type="scientific">Capitella teleta</name>
    <name type="common">Polychaete worm</name>
    <dbReference type="NCBI Taxonomy" id="283909"/>
    <lineage>
        <taxon>Eukaryota</taxon>
        <taxon>Metazoa</taxon>
        <taxon>Spiralia</taxon>
        <taxon>Lophotrochozoa</taxon>
        <taxon>Annelida</taxon>
        <taxon>Polychaeta</taxon>
        <taxon>Sedentaria</taxon>
        <taxon>Scolecida</taxon>
        <taxon>Capitellidae</taxon>
        <taxon>Capitella</taxon>
    </lineage>
</organism>
<dbReference type="PANTHER" id="PTHR30244">
    <property type="entry name" value="TRANSAMINASE"/>
    <property type="match status" value="1"/>
</dbReference>
<dbReference type="OMA" id="MCCFRDA"/>
<dbReference type="GO" id="GO:0030170">
    <property type="term" value="F:pyridoxal phosphate binding"/>
    <property type="evidence" value="ECO:0007669"/>
    <property type="project" value="TreeGrafter"/>
</dbReference>
<dbReference type="AlphaFoldDB" id="R7U5G1"/>
<dbReference type="GO" id="GO:0000271">
    <property type="term" value="P:polysaccharide biosynthetic process"/>
    <property type="evidence" value="ECO:0007669"/>
    <property type="project" value="TreeGrafter"/>
</dbReference>
<protein>
    <recommendedName>
        <fullName evidence="4">Aminotransferase class V domain-containing protein</fullName>
    </recommendedName>
</protein>
<keyword evidence="3" id="KW-1185">Reference proteome</keyword>
<dbReference type="InterPro" id="IPR015424">
    <property type="entry name" value="PyrdxlP-dep_Trfase"/>
</dbReference>
<reference evidence="3" key="1">
    <citation type="submission" date="2012-12" db="EMBL/GenBank/DDBJ databases">
        <authorList>
            <person name="Hellsten U."/>
            <person name="Grimwood J."/>
            <person name="Chapman J.A."/>
            <person name="Shapiro H."/>
            <person name="Aerts A."/>
            <person name="Otillar R.P."/>
            <person name="Terry A.Y."/>
            <person name="Boore J.L."/>
            <person name="Simakov O."/>
            <person name="Marletaz F."/>
            <person name="Cho S.-J."/>
            <person name="Edsinger-Gonzales E."/>
            <person name="Havlak P."/>
            <person name="Kuo D.-H."/>
            <person name="Larsson T."/>
            <person name="Lv J."/>
            <person name="Arendt D."/>
            <person name="Savage R."/>
            <person name="Osoegawa K."/>
            <person name="de Jong P."/>
            <person name="Lindberg D.R."/>
            <person name="Seaver E.C."/>
            <person name="Weisblat D.A."/>
            <person name="Putnam N.H."/>
            <person name="Grigoriev I.V."/>
            <person name="Rokhsar D.S."/>
        </authorList>
    </citation>
    <scope>NUCLEOTIDE SEQUENCE</scope>
    <source>
        <strain evidence="3">I ESC-2004</strain>
    </source>
</reference>
<dbReference type="SUPFAM" id="SSF53383">
    <property type="entry name" value="PLP-dependent transferases"/>
    <property type="match status" value="1"/>
</dbReference>
<dbReference type="GO" id="GO:0008483">
    <property type="term" value="F:transaminase activity"/>
    <property type="evidence" value="ECO:0007669"/>
    <property type="project" value="TreeGrafter"/>
</dbReference>
<evidence type="ECO:0000313" key="2">
    <source>
        <dbReference type="EnsemblMetazoa" id="CapteP218055"/>
    </source>
</evidence>
<evidence type="ECO:0000313" key="1">
    <source>
        <dbReference type="EMBL" id="ELT98926.1"/>
    </source>
</evidence>
<dbReference type="Proteomes" id="UP000014760">
    <property type="component" value="Unassembled WGS sequence"/>
</dbReference>
<dbReference type="InterPro" id="IPR015421">
    <property type="entry name" value="PyrdxlP-dep_Trfase_major"/>
</dbReference>
<dbReference type="EMBL" id="AMQN01010259">
    <property type="status" value="NOT_ANNOTATED_CDS"/>
    <property type="molecule type" value="Genomic_DNA"/>
</dbReference>
<gene>
    <name evidence="1" type="ORF">CAPTEDRAFT_218055</name>
</gene>
<dbReference type="Gene3D" id="3.90.1150.10">
    <property type="entry name" value="Aspartate Aminotransferase, domain 1"/>
    <property type="match status" value="1"/>
</dbReference>
<dbReference type="Gene3D" id="3.40.640.10">
    <property type="entry name" value="Type I PLP-dependent aspartate aminotransferase-like (Major domain)"/>
    <property type="match status" value="1"/>
</dbReference>
<dbReference type="InterPro" id="IPR015422">
    <property type="entry name" value="PyrdxlP-dep_Trfase_small"/>
</dbReference>
<evidence type="ECO:0000313" key="3">
    <source>
        <dbReference type="Proteomes" id="UP000014760"/>
    </source>
</evidence>
<accession>R7U5G1</accession>
<dbReference type="STRING" id="283909.R7U5G1"/>
<proteinExistence type="predicted"/>
<dbReference type="Pfam" id="PF01041">
    <property type="entry name" value="DegT_DnrJ_EryC1"/>
    <property type="match status" value="1"/>
</dbReference>
<reference evidence="2" key="3">
    <citation type="submission" date="2015-06" db="UniProtKB">
        <authorList>
            <consortium name="EnsemblMetazoa"/>
        </authorList>
    </citation>
    <scope>IDENTIFICATION</scope>
</reference>
<evidence type="ECO:0008006" key="4">
    <source>
        <dbReference type="Google" id="ProtNLM"/>
    </source>
</evidence>
<reference evidence="1 3" key="2">
    <citation type="journal article" date="2013" name="Nature">
        <title>Insights into bilaterian evolution from three spiralian genomes.</title>
        <authorList>
            <person name="Simakov O."/>
            <person name="Marletaz F."/>
            <person name="Cho S.J."/>
            <person name="Edsinger-Gonzales E."/>
            <person name="Havlak P."/>
            <person name="Hellsten U."/>
            <person name="Kuo D.H."/>
            <person name="Larsson T."/>
            <person name="Lv J."/>
            <person name="Arendt D."/>
            <person name="Savage R."/>
            <person name="Osoegawa K."/>
            <person name="de Jong P."/>
            <person name="Grimwood J."/>
            <person name="Chapman J.A."/>
            <person name="Shapiro H."/>
            <person name="Aerts A."/>
            <person name="Otillar R.P."/>
            <person name="Terry A.Y."/>
            <person name="Boore J.L."/>
            <person name="Grigoriev I.V."/>
            <person name="Lindberg D.R."/>
            <person name="Seaver E.C."/>
            <person name="Weisblat D.A."/>
            <person name="Putnam N.H."/>
            <person name="Rokhsar D.S."/>
        </authorList>
    </citation>
    <scope>NUCLEOTIDE SEQUENCE</scope>
    <source>
        <strain evidence="1 3">I ESC-2004</strain>
    </source>
</reference>
<dbReference type="EnsemblMetazoa" id="CapteT218055">
    <property type="protein sequence ID" value="CapteP218055"/>
    <property type="gene ID" value="CapteG218055"/>
</dbReference>
<dbReference type="PANTHER" id="PTHR30244:SF34">
    <property type="entry name" value="DTDP-4-AMINO-4,6-DIDEOXYGALACTOSE TRANSAMINASE"/>
    <property type="match status" value="1"/>
</dbReference>
<sequence length="426" mass="47577">MRSAFSDLVPYNCVQIDATQRDFFQATQSCFSCNLDRSQIIKGLQQKWTHTGNQNQVLALLSVRTGLDLYLSVMQFARGSEIIVSAINIPSVIQILRHHGLHVVPLDIDIASMTPKAHLLKSLTSERTVALLVAEIYGRLFDMTPFIEFAHDHGLVMIEDCAEAFCGFDHIGHPGSDVSFFSFGPIKYCTAFGGAIAKIRSQDIYQRMKNLYASYPVQSYWAYLKKIIKYYGVHQLTSYPTVVKPTVLLARFLGINHQGIVLGMLRGFPGNLVQGIHLQPSTPLLATMLHRFHGYSSSFMQNVNARAEYVTQRLPEGVCCVGEKALVKNHWLFPILVEKPDVFTRFLISRGVDAYRGATQLNVVEADAAKGHQVHATEAHFLIEHVVYLPVNGNVPYAELDRICQALREASVNAAQADQVKLLSQL</sequence>
<dbReference type="FunFam" id="3.40.640.10:FF:000227">
    <property type="entry name" value="Predicted protein"/>
    <property type="match status" value="1"/>
</dbReference>
<dbReference type="OrthoDB" id="5955158at2759"/>